<dbReference type="AlphaFoldDB" id="K2AWR3"/>
<proteinExistence type="predicted"/>
<reference evidence="4" key="1">
    <citation type="journal article" date="2012" name="Science">
        <title>Fermentation, hydrogen, and sulfur metabolism in multiple uncultivated bacterial phyla.</title>
        <authorList>
            <person name="Wrighton K.C."/>
            <person name="Thomas B.C."/>
            <person name="Sharon I."/>
            <person name="Miller C.S."/>
            <person name="Castelle C.J."/>
            <person name="VerBerkmoes N.C."/>
            <person name="Wilkins M.J."/>
            <person name="Hettich R.L."/>
            <person name="Lipton M.S."/>
            <person name="Williams K.H."/>
            <person name="Long P.E."/>
            <person name="Banfield J.F."/>
        </authorList>
    </citation>
    <scope>NUCLEOTIDE SEQUENCE [LARGE SCALE GENOMIC DNA]</scope>
</reference>
<sequence length="371" mass="44241">MKIWIDCRMYSTHFTGIWRYVYELVSYLESHDTKNEYVLFFNEPHFSNYNVPSVRFKKVLINAKHYSYKEQTIFLYKLYKEKLDLMHFTHFNAPLFYFRPSIVTIHDLTLSFYPGKKMTKHHHRLAYNLTIKNITKRAVKIIAVSAHTKKDIIEILNVPEEKIEVVYEWINKSDFFEASADEIEKLKLNFNLKKDYIFYVGVLREHKNLLRLIKAYSELLKEWEDIDLVIAWKEDVYLEVRNTIINEKLQKNVHLLGFVSEYDLNVLYSGARAMIYPSLYEGFWLPVLEAMAHSVPVACSNISSLPEIAGENWAVLFNPLSIESIKSGIKEVINNKTLRKRLIENWLKRINDFSWEKMWEQILNLYNKIEK</sequence>
<evidence type="ECO:0000313" key="4">
    <source>
        <dbReference type="EMBL" id="EKD66217.1"/>
    </source>
</evidence>
<dbReference type="PANTHER" id="PTHR46401:SF2">
    <property type="entry name" value="GLYCOSYLTRANSFERASE WBBK-RELATED"/>
    <property type="match status" value="1"/>
</dbReference>
<name>K2AWR3_9BACT</name>
<comment type="caution">
    <text evidence="4">The sequence shown here is derived from an EMBL/GenBank/DDBJ whole genome shotgun (WGS) entry which is preliminary data.</text>
</comment>
<evidence type="ECO:0000259" key="2">
    <source>
        <dbReference type="Pfam" id="PF00534"/>
    </source>
</evidence>
<dbReference type="Pfam" id="PF00534">
    <property type="entry name" value="Glycos_transf_1"/>
    <property type="match status" value="1"/>
</dbReference>
<evidence type="ECO:0000259" key="3">
    <source>
        <dbReference type="Pfam" id="PF13439"/>
    </source>
</evidence>
<dbReference type="InterPro" id="IPR001296">
    <property type="entry name" value="Glyco_trans_1"/>
</dbReference>
<dbReference type="EMBL" id="AMFJ01021646">
    <property type="protein sequence ID" value="EKD66217.1"/>
    <property type="molecule type" value="Genomic_DNA"/>
</dbReference>
<dbReference type="CDD" id="cd03809">
    <property type="entry name" value="GT4_MtfB-like"/>
    <property type="match status" value="1"/>
</dbReference>
<protein>
    <submittedName>
        <fullName evidence="4">Glycosyl transferase, group 1</fullName>
    </submittedName>
</protein>
<dbReference type="Gene3D" id="3.40.50.2000">
    <property type="entry name" value="Glycogen Phosphorylase B"/>
    <property type="match status" value="2"/>
</dbReference>
<dbReference type="PANTHER" id="PTHR46401">
    <property type="entry name" value="GLYCOSYLTRANSFERASE WBBK-RELATED"/>
    <property type="match status" value="1"/>
</dbReference>
<dbReference type="GO" id="GO:0009103">
    <property type="term" value="P:lipopolysaccharide biosynthetic process"/>
    <property type="evidence" value="ECO:0007669"/>
    <property type="project" value="TreeGrafter"/>
</dbReference>
<keyword evidence="1 4" id="KW-0808">Transferase</keyword>
<accession>K2AWR3</accession>
<dbReference type="Pfam" id="PF13439">
    <property type="entry name" value="Glyco_transf_4"/>
    <property type="match status" value="1"/>
</dbReference>
<feature type="domain" description="Glycosyltransferase subfamily 4-like N-terminal" evidence="3">
    <location>
        <begin position="16"/>
        <end position="171"/>
    </location>
</feature>
<dbReference type="InterPro" id="IPR028098">
    <property type="entry name" value="Glyco_trans_4-like_N"/>
</dbReference>
<dbReference type="SUPFAM" id="SSF53756">
    <property type="entry name" value="UDP-Glycosyltransferase/glycogen phosphorylase"/>
    <property type="match status" value="1"/>
</dbReference>
<organism evidence="4">
    <name type="scientific">uncultured bacterium</name>
    <name type="common">gcode 4</name>
    <dbReference type="NCBI Taxonomy" id="1234023"/>
    <lineage>
        <taxon>Bacteria</taxon>
        <taxon>environmental samples</taxon>
    </lineage>
</organism>
<feature type="domain" description="Glycosyl transferase family 1" evidence="2">
    <location>
        <begin position="184"/>
        <end position="345"/>
    </location>
</feature>
<evidence type="ECO:0000256" key="1">
    <source>
        <dbReference type="ARBA" id="ARBA00022679"/>
    </source>
</evidence>
<dbReference type="GO" id="GO:0016757">
    <property type="term" value="F:glycosyltransferase activity"/>
    <property type="evidence" value="ECO:0007669"/>
    <property type="project" value="InterPro"/>
</dbReference>
<gene>
    <name evidence="4" type="ORF">ACD_49C00060G0059</name>
</gene>